<accession>A0A4P9XZ11</accession>
<dbReference type="AlphaFoldDB" id="A0A4P9XZ11"/>
<evidence type="ECO:0000313" key="4">
    <source>
        <dbReference type="Proteomes" id="UP000267251"/>
    </source>
</evidence>
<evidence type="ECO:0000313" key="3">
    <source>
        <dbReference type="EMBL" id="RKP11693.1"/>
    </source>
</evidence>
<evidence type="ECO:0000256" key="1">
    <source>
        <dbReference type="SAM" id="MobiDB-lite"/>
    </source>
</evidence>
<dbReference type="Pfam" id="PF13391">
    <property type="entry name" value="HNH_2"/>
    <property type="match status" value="1"/>
</dbReference>
<dbReference type="InterPro" id="IPR003615">
    <property type="entry name" value="HNH_nuc"/>
</dbReference>
<reference evidence="4" key="1">
    <citation type="journal article" date="2018" name="Nat. Microbiol.">
        <title>Leveraging single-cell genomics to expand the fungal tree of life.</title>
        <authorList>
            <person name="Ahrendt S.R."/>
            <person name="Quandt C.A."/>
            <person name="Ciobanu D."/>
            <person name="Clum A."/>
            <person name="Salamov A."/>
            <person name="Andreopoulos B."/>
            <person name="Cheng J.F."/>
            <person name="Woyke T."/>
            <person name="Pelin A."/>
            <person name="Henrissat B."/>
            <person name="Reynolds N.K."/>
            <person name="Benny G.L."/>
            <person name="Smith M.E."/>
            <person name="James T.Y."/>
            <person name="Grigoriev I.V."/>
        </authorList>
    </citation>
    <scope>NUCLEOTIDE SEQUENCE [LARGE SCALE GENOMIC DNA]</scope>
</reference>
<dbReference type="Proteomes" id="UP000267251">
    <property type="component" value="Unassembled WGS sequence"/>
</dbReference>
<organism evidence="3 4">
    <name type="scientific">Piptocephalis cylindrospora</name>
    <dbReference type="NCBI Taxonomy" id="1907219"/>
    <lineage>
        <taxon>Eukaryota</taxon>
        <taxon>Fungi</taxon>
        <taxon>Fungi incertae sedis</taxon>
        <taxon>Zoopagomycota</taxon>
        <taxon>Zoopagomycotina</taxon>
        <taxon>Zoopagomycetes</taxon>
        <taxon>Zoopagales</taxon>
        <taxon>Piptocephalidaceae</taxon>
        <taxon>Piptocephalis</taxon>
    </lineage>
</organism>
<feature type="domain" description="HNH nuclease" evidence="2">
    <location>
        <begin position="105"/>
        <end position="161"/>
    </location>
</feature>
<proteinExistence type="predicted"/>
<evidence type="ECO:0000259" key="2">
    <source>
        <dbReference type="Pfam" id="PF13391"/>
    </source>
</evidence>
<name>A0A4P9XZ11_9FUNG</name>
<protein>
    <recommendedName>
        <fullName evidence="2">HNH nuclease domain-containing protein</fullName>
    </recommendedName>
</protein>
<dbReference type="EMBL" id="KZ988712">
    <property type="protein sequence ID" value="RKP11693.1"/>
    <property type="molecule type" value="Genomic_DNA"/>
</dbReference>
<keyword evidence="4" id="KW-1185">Reference proteome</keyword>
<gene>
    <name evidence="3" type="ORF">BJ684DRAFT_21724</name>
</gene>
<sequence>MSRASQKIVDQTRAGPPGPASSQDDNPMRLDKKGFKRPCKASVIYDNCTVLTQEGHVLFRKRLEWYLTRGLADPVDDTTVRLTFQARGPARSSEAWHIQDRVNQCVVCGVEQEEAGLMQHHVVPSMYRKEMPETLKSRNDHDILPLCDHCHERYGRHAHAFKTHLAHTYEAPLEGVGWIYLPHLRPVIKAARALSSRNVIGIPLDRQEHLRGIILDWWLEEGVKEEEERAEGERMGVDGDDVAMEDTSGLHMDWEKALKRALALEDRIKGPSFSTHAQMIIRRLSHEQIQDSEGGQVRWPDLEEFIRQWRGHFLSHSQHRYLSPNWQFHDAIA</sequence>
<dbReference type="OrthoDB" id="5511684at2759"/>
<feature type="region of interest" description="Disordered" evidence="1">
    <location>
        <begin position="1"/>
        <end position="33"/>
    </location>
</feature>